<name>T1PXV9_SALEN</name>
<evidence type="ECO:0000313" key="1">
    <source>
        <dbReference type="EMBL" id="AFR24405.1"/>
    </source>
</evidence>
<geneLocation type="plasmid" evidence="1">
    <name>pS1400_89</name>
</geneLocation>
<keyword evidence="1" id="KW-0614">Plasmid</keyword>
<gene>
    <name evidence="1" type="ORF">pS1400_89_0019</name>
</gene>
<proteinExistence type="predicted"/>
<accession>T1PXV9</accession>
<organism evidence="1">
    <name type="scientific">Salmonella enteritidis</name>
    <dbReference type="NCBI Taxonomy" id="149539"/>
    <lineage>
        <taxon>Bacteria</taxon>
        <taxon>Pseudomonadati</taxon>
        <taxon>Pseudomonadota</taxon>
        <taxon>Gammaproteobacteria</taxon>
        <taxon>Enterobacterales</taxon>
        <taxon>Enterobacteriaceae</taxon>
        <taxon>Salmonella</taxon>
    </lineage>
</organism>
<reference evidence="1" key="1">
    <citation type="submission" date="2011-09" db="EMBL/GenBank/DDBJ databases">
        <title>Acquisition of an 89kb plasmid in Salmonella enterica Enteritidis confers increased invasiveness and promotes the growth of SE in eggs.</title>
        <authorList>
            <person name="Coward C."/>
            <person name="Sait L."/>
            <person name="Cogan T."/>
            <person name="Humphrey T.J."/>
            <person name="Maskell D.J."/>
        </authorList>
    </citation>
    <scope>NUCLEOTIDE SEQUENCE</scope>
    <source>
        <strain evidence="1">S1400/94</strain>
        <plasmid evidence="1">pS1400_89</plasmid>
    </source>
</reference>
<dbReference type="AlphaFoldDB" id="T1PXV9"/>
<sequence>MVQVLFFIDGAVPYLSQFMPFIIPCVTESLPVYKY</sequence>
<dbReference type="EMBL" id="JN796410">
    <property type="protein sequence ID" value="AFR24405.1"/>
    <property type="molecule type" value="Genomic_DNA"/>
</dbReference>
<protein>
    <submittedName>
        <fullName evidence="1">Uncharacterized protein</fullName>
    </submittedName>
</protein>